<gene>
    <name evidence="1" type="ORF">OCV63_16325</name>
</gene>
<reference evidence="1 2" key="1">
    <citation type="journal article" date="2021" name="ISME Commun">
        <title>Automated analysis of genomic sequences facilitates high-throughput and comprehensive description of bacteria.</title>
        <authorList>
            <person name="Hitch T.C.A."/>
        </authorList>
    </citation>
    <scope>NUCLEOTIDE SEQUENCE [LARGE SCALE GENOMIC DNA]</scope>
    <source>
        <strain evidence="1 2">Sanger_04</strain>
    </source>
</reference>
<evidence type="ECO:0000313" key="1">
    <source>
        <dbReference type="EMBL" id="MCU6698433.1"/>
    </source>
</evidence>
<organism evidence="1 2">
    <name type="scientific">Laedolimicola ammoniilytica</name>
    <dbReference type="NCBI Taxonomy" id="2981771"/>
    <lineage>
        <taxon>Bacteria</taxon>
        <taxon>Bacillati</taxon>
        <taxon>Bacillota</taxon>
        <taxon>Clostridia</taxon>
        <taxon>Lachnospirales</taxon>
        <taxon>Lachnospiraceae</taxon>
        <taxon>Laedolimicola</taxon>
    </lineage>
</organism>
<sequence length="343" mass="40835">MKAYLCNGIFEEYPYYIDDANVGFFIQEIDGKNVVNKYIYPDDSIKYELDNQLVDLYDLFRDLLCKNTAQYYKEVVSLPVWVQCAGQDSDCDISADMFSDWILKADIPNLYRHLYLVDCQFLIGTVQNLLCAMEDAFINYYKTISTIELDESCKKLTDPNGTIMILSADATRVSSYIETYFTKAYSILDIMCKICYEMQYRRTEFESYEKLKSTEVLWGKRKKLQINETINTIYEKCDFISHIEAIRNEIVHNGTWERNPKIFVRLENYIEAERFMLFPDMEQGYLSTVKNRKHFFFLNVKVNDILPGIHLEFKRRLLNTLSEIKRIYFKYDEDNERHELLKR</sequence>
<evidence type="ECO:0000313" key="2">
    <source>
        <dbReference type="Proteomes" id="UP001652461"/>
    </source>
</evidence>
<proteinExistence type="predicted"/>
<accession>A0ABT2S1G2</accession>
<evidence type="ECO:0008006" key="3">
    <source>
        <dbReference type="Google" id="ProtNLM"/>
    </source>
</evidence>
<protein>
    <recommendedName>
        <fullName evidence="3">Cthe-2314-like HEPN domain-containing protein</fullName>
    </recommendedName>
</protein>
<comment type="caution">
    <text evidence="1">The sequence shown here is derived from an EMBL/GenBank/DDBJ whole genome shotgun (WGS) entry which is preliminary data.</text>
</comment>
<dbReference type="Proteomes" id="UP001652461">
    <property type="component" value="Unassembled WGS sequence"/>
</dbReference>
<dbReference type="EMBL" id="JAOQKC010000033">
    <property type="protein sequence ID" value="MCU6698433.1"/>
    <property type="molecule type" value="Genomic_DNA"/>
</dbReference>
<keyword evidence="2" id="KW-1185">Reference proteome</keyword>
<dbReference type="RefSeq" id="WP_158365297.1">
    <property type="nucleotide sequence ID" value="NZ_JAOQKC010000033.1"/>
</dbReference>
<name>A0ABT2S1G2_9FIRM</name>